<feature type="region of interest" description="Disordered" evidence="1">
    <location>
        <begin position="9"/>
        <end position="30"/>
    </location>
</feature>
<evidence type="ECO:0000313" key="2">
    <source>
        <dbReference type="EMBL" id="KAK6329949.1"/>
    </source>
</evidence>
<keyword evidence="3" id="KW-1185">Reference proteome</keyword>
<accession>A0AAN8NKM8</accession>
<comment type="caution">
    <text evidence="2">The sequence shown here is derived from an EMBL/GenBank/DDBJ whole genome shotgun (WGS) entry which is preliminary data.</text>
</comment>
<organism evidence="2 3">
    <name type="scientific">Orbilia javanica</name>
    <dbReference type="NCBI Taxonomy" id="47235"/>
    <lineage>
        <taxon>Eukaryota</taxon>
        <taxon>Fungi</taxon>
        <taxon>Dikarya</taxon>
        <taxon>Ascomycota</taxon>
        <taxon>Pezizomycotina</taxon>
        <taxon>Orbiliomycetes</taxon>
        <taxon>Orbiliales</taxon>
        <taxon>Orbiliaceae</taxon>
        <taxon>Orbilia</taxon>
    </lineage>
</organism>
<evidence type="ECO:0000256" key="1">
    <source>
        <dbReference type="SAM" id="MobiDB-lite"/>
    </source>
</evidence>
<dbReference type="Proteomes" id="UP001313282">
    <property type="component" value="Unassembled WGS sequence"/>
</dbReference>
<name>A0AAN8NKM8_9PEZI</name>
<gene>
    <name evidence="2" type="ORF">TWF718_003376</name>
</gene>
<dbReference type="EMBL" id="JAVHNR010000012">
    <property type="protein sequence ID" value="KAK6329949.1"/>
    <property type="molecule type" value="Genomic_DNA"/>
</dbReference>
<protein>
    <submittedName>
        <fullName evidence="2">Uncharacterized protein</fullName>
    </submittedName>
</protein>
<dbReference type="AlphaFoldDB" id="A0AAN8NKM8"/>
<sequence>MTLVYLDLSNKPDPNLDPDEASTSAQPPDLPLEKKIQIKVEGIRCWQCERFSHKHKGSETISLYINSPTNGWINSFQLDKVATNRAIGLYNPKTGIYCDLTPRPSPYKMLIDVSHYKDISEEDVVWRAVYPNRFDGFEIFYPFYSFCFCELSDPMVPLLFIKHIKKGIYLPTWGSRIKYKWKCFVNLITLRFLFGNGTTEDGIERTVRGSNSLLQKQKPE</sequence>
<reference evidence="2 3" key="1">
    <citation type="submission" date="2019-10" db="EMBL/GenBank/DDBJ databases">
        <authorList>
            <person name="Palmer J.M."/>
        </authorList>
    </citation>
    <scope>NUCLEOTIDE SEQUENCE [LARGE SCALE GENOMIC DNA]</scope>
    <source>
        <strain evidence="2 3">TWF718</strain>
    </source>
</reference>
<proteinExistence type="predicted"/>
<evidence type="ECO:0000313" key="3">
    <source>
        <dbReference type="Proteomes" id="UP001313282"/>
    </source>
</evidence>